<organism evidence="1 2">
    <name type="scientific">Linderina macrospora</name>
    <dbReference type="NCBI Taxonomy" id="4868"/>
    <lineage>
        <taxon>Eukaryota</taxon>
        <taxon>Fungi</taxon>
        <taxon>Fungi incertae sedis</taxon>
        <taxon>Zoopagomycota</taxon>
        <taxon>Kickxellomycotina</taxon>
        <taxon>Kickxellomycetes</taxon>
        <taxon>Kickxellales</taxon>
        <taxon>Kickxellaceae</taxon>
        <taxon>Linderina</taxon>
    </lineage>
</organism>
<evidence type="ECO:0000313" key="2">
    <source>
        <dbReference type="Proteomes" id="UP001150603"/>
    </source>
</evidence>
<feature type="non-terminal residue" evidence="1">
    <location>
        <position position="163"/>
    </location>
</feature>
<keyword evidence="2" id="KW-1185">Reference proteome</keyword>
<accession>A0ACC1JAA9</accession>
<name>A0ACC1JAA9_9FUNG</name>
<evidence type="ECO:0000313" key="1">
    <source>
        <dbReference type="EMBL" id="KAJ1943780.1"/>
    </source>
</evidence>
<reference evidence="1" key="1">
    <citation type="submission" date="2022-07" db="EMBL/GenBank/DDBJ databases">
        <title>Phylogenomic reconstructions and comparative analyses of Kickxellomycotina fungi.</title>
        <authorList>
            <person name="Reynolds N.K."/>
            <person name="Stajich J.E."/>
            <person name="Barry K."/>
            <person name="Grigoriev I.V."/>
            <person name="Crous P."/>
            <person name="Smith M.E."/>
        </authorList>
    </citation>
    <scope>NUCLEOTIDE SEQUENCE</scope>
    <source>
        <strain evidence="1">NRRL 5244</strain>
    </source>
</reference>
<sequence>MPLQLLQEIIHHFCLGPRPTYENRYGLKYAYELAAAHPFLAEAIPASVAYTVTVEHIHSGNCDGAGSHSSEWRSNIKEFIRFNLTPYAKKLLVIMGSGCKCRPTLRVLMKLFRFDMYNWSNITAVRFAGPGIYEPGNDKLSFTLDQYAKADLAKFRSYLPKLT</sequence>
<dbReference type="Proteomes" id="UP001150603">
    <property type="component" value="Unassembled WGS sequence"/>
</dbReference>
<proteinExistence type="predicted"/>
<protein>
    <submittedName>
        <fullName evidence="1">Uncharacterized protein</fullName>
    </submittedName>
</protein>
<comment type="caution">
    <text evidence="1">The sequence shown here is derived from an EMBL/GenBank/DDBJ whole genome shotgun (WGS) entry which is preliminary data.</text>
</comment>
<gene>
    <name evidence="1" type="ORF">FBU59_002802</name>
</gene>
<dbReference type="EMBL" id="JANBPW010001626">
    <property type="protein sequence ID" value="KAJ1943780.1"/>
    <property type="molecule type" value="Genomic_DNA"/>
</dbReference>